<feature type="region of interest" description="Disordered" evidence="8">
    <location>
        <begin position="1"/>
        <end position="21"/>
    </location>
</feature>
<reference evidence="11" key="1">
    <citation type="journal article" date="2019" name="Int. J. Syst. Evol. Microbiol.">
        <title>The Global Catalogue of Microorganisms (GCM) 10K type strain sequencing project: providing services to taxonomists for standard genome sequencing and annotation.</title>
        <authorList>
            <consortium name="The Broad Institute Genomics Platform"/>
            <consortium name="The Broad Institute Genome Sequencing Center for Infectious Disease"/>
            <person name="Wu L."/>
            <person name="Ma J."/>
        </authorList>
    </citation>
    <scope>NUCLEOTIDE SEQUENCE [LARGE SCALE GENOMIC DNA]</scope>
    <source>
        <strain evidence="11">CCUG 52478</strain>
    </source>
</reference>
<organism evidence="10 11">
    <name type="scientific">Nocardioides ginsengisoli</name>
    <dbReference type="NCBI Taxonomy" id="363868"/>
    <lineage>
        <taxon>Bacteria</taxon>
        <taxon>Bacillati</taxon>
        <taxon>Actinomycetota</taxon>
        <taxon>Actinomycetes</taxon>
        <taxon>Propionibacteriales</taxon>
        <taxon>Nocardioidaceae</taxon>
        <taxon>Nocardioides</taxon>
    </lineage>
</organism>
<dbReference type="Proteomes" id="UP001597229">
    <property type="component" value="Unassembled WGS sequence"/>
</dbReference>
<dbReference type="PANTHER" id="PTHR43297">
    <property type="entry name" value="OLIGOPEPTIDE TRANSPORT ATP-BINDING PROTEIN APPD"/>
    <property type="match status" value="1"/>
</dbReference>
<evidence type="ECO:0000259" key="9">
    <source>
        <dbReference type="PROSITE" id="PS50893"/>
    </source>
</evidence>
<dbReference type="RefSeq" id="WP_367919590.1">
    <property type="nucleotide sequence ID" value="NZ_BAABAC010000023.1"/>
</dbReference>
<dbReference type="Gene3D" id="3.40.50.300">
    <property type="entry name" value="P-loop containing nucleotide triphosphate hydrolases"/>
    <property type="match status" value="1"/>
</dbReference>
<dbReference type="NCBIfam" id="TIGR01727">
    <property type="entry name" value="oligo_HPY"/>
    <property type="match status" value="1"/>
</dbReference>
<proteinExistence type="inferred from homology"/>
<name>A0ABW3W4Q9_9ACTN</name>
<dbReference type="GO" id="GO:0005524">
    <property type="term" value="F:ATP binding"/>
    <property type="evidence" value="ECO:0007669"/>
    <property type="project" value="UniProtKB-KW"/>
</dbReference>
<dbReference type="InterPro" id="IPR003439">
    <property type="entry name" value="ABC_transporter-like_ATP-bd"/>
</dbReference>
<dbReference type="SMART" id="SM00382">
    <property type="entry name" value="AAA"/>
    <property type="match status" value="1"/>
</dbReference>
<feature type="domain" description="ABC transporter" evidence="9">
    <location>
        <begin position="26"/>
        <end position="271"/>
    </location>
</feature>
<dbReference type="InterPro" id="IPR050388">
    <property type="entry name" value="ABC_Ni/Peptide_Import"/>
</dbReference>
<evidence type="ECO:0000256" key="2">
    <source>
        <dbReference type="ARBA" id="ARBA00005417"/>
    </source>
</evidence>
<dbReference type="PROSITE" id="PS00211">
    <property type="entry name" value="ABC_TRANSPORTER_1"/>
    <property type="match status" value="1"/>
</dbReference>
<comment type="similarity">
    <text evidence="2">Belongs to the ABC transporter superfamily.</text>
</comment>
<keyword evidence="6 10" id="KW-0067">ATP-binding</keyword>
<protein>
    <submittedName>
        <fullName evidence="10">ABC transporter ATP-binding protein</fullName>
    </submittedName>
</protein>
<dbReference type="PANTHER" id="PTHR43297:SF2">
    <property type="entry name" value="DIPEPTIDE TRANSPORT ATP-BINDING PROTEIN DPPD"/>
    <property type="match status" value="1"/>
</dbReference>
<comment type="caution">
    <text evidence="10">The sequence shown here is derived from an EMBL/GenBank/DDBJ whole genome shotgun (WGS) entry which is preliminary data.</text>
</comment>
<feature type="compositionally biased region" description="Basic and acidic residues" evidence="8">
    <location>
        <begin position="1"/>
        <end position="10"/>
    </location>
</feature>
<keyword evidence="3" id="KW-0813">Transport</keyword>
<dbReference type="EMBL" id="JBHTLX010000023">
    <property type="protein sequence ID" value="MFD1250311.1"/>
    <property type="molecule type" value="Genomic_DNA"/>
</dbReference>
<evidence type="ECO:0000256" key="5">
    <source>
        <dbReference type="ARBA" id="ARBA00022741"/>
    </source>
</evidence>
<evidence type="ECO:0000256" key="3">
    <source>
        <dbReference type="ARBA" id="ARBA00022448"/>
    </source>
</evidence>
<comment type="subcellular location">
    <subcellularLocation>
        <location evidence="1">Cell membrane</location>
        <topology evidence="1">Peripheral membrane protein</topology>
    </subcellularLocation>
</comment>
<evidence type="ECO:0000256" key="6">
    <source>
        <dbReference type="ARBA" id="ARBA00022840"/>
    </source>
</evidence>
<dbReference type="Pfam" id="PF00005">
    <property type="entry name" value="ABC_tran"/>
    <property type="match status" value="1"/>
</dbReference>
<evidence type="ECO:0000313" key="10">
    <source>
        <dbReference type="EMBL" id="MFD1250311.1"/>
    </source>
</evidence>
<evidence type="ECO:0000256" key="8">
    <source>
        <dbReference type="SAM" id="MobiDB-lite"/>
    </source>
</evidence>
<evidence type="ECO:0000256" key="7">
    <source>
        <dbReference type="ARBA" id="ARBA00023136"/>
    </source>
</evidence>
<evidence type="ECO:0000256" key="4">
    <source>
        <dbReference type="ARBA" id="ARBA00022475"/>
    </source>
</evidence>
<keyword evidence="11" id="KW-1185">Reference proteome</keyword>
<keyword evidence="7" id="KW-0472">Membrane</keyword>
<dbReference type="SUPFAM" id="SSF52540">
    <property type="entry name" value="P-loop containing nucleoside triphosphate hydrolases"/>
    <property type="match status" value="1"/>
</dbReference>
<dbReference type="InterPro" id="IPR027417">
    <property type="entry name" value="P-loop_NTPase"/>
</dbReference>
<keyword evidence="5" id="KW-0547">Nucleotide-binding</keyword>
<dbReference type="InterPro" id="IPR017871">
    <property type="entry name" value="ABC_transporter-like_CS"/>
</dbReference>
<dbReference type="Pfam" id="PF08352">
    <property type="entry name" value="oligo_HPY"/>
    <property type="match status" value="1"/>
</dbReference>
<dbReference type="CDD" id="cd03257">
    <property type="entry name" value="ABC_NikE_OppD_transporters"/>
    <property type="match status" value="1"/>
</dbReference>
<dbReference type="PROSITE" id="PS50893">
    <property type="entry name" value="ABC_TRANSPORTER_2"/>
    <property type="match status" value="1"/>
</dbReference>
<sequence length="347" mass="37191">MTSHLMESENSRMAQAEGKSERGRLLEVKDLNVTAGPLELVTSVDFQLRRGERLGLVGETGSGKSLTCRAVMGALERKGLSATGSVTFDGVDMARMAPAAKRKLLGREIGFVPQSSLNSLNPVMRVGRQLAEAVEHLGCPRRDVDARVRELLAAVELRDVERVLRAYPHQLSGGMRQRVMIALGIAGRPQLLVADEPTTALDVTVQRRLLTLLVELCDAEGMALLLVTHDLGVVQEVCDSVLVMYAGQAMESGPVKEVFARPSHPYTRALLAARPSSASAAGAGARLLGLPGRPPAPGTWDVGCRFAPRCELRVDACTAGSIDLRAEDDGHLLRCVHASGEGRSRHA</sequence>
<gene>
    <name evidence="10" type="ORF">ACFQ3F_21130</name>
</gene>
<evidence type="ECO:0000256" key="1">
    <source>
        <dbReference type="ARBA" id="ARBA00004202"/>
    </source>
</evidence>
<dbReference type="InterPro" id="IPR003593">
    <property type="entry name" value="AAA+_ATPase"/>
</dbReference>
<keyword evidence="4" id="KW-1003">Cell membrane</keyword>
<accession>A0ABW3W4Q9</accession>
<dbReference type="InterPro" id="IPR013563">
    <property type="entry name" value="Oligopep_ABC_C"/>
</dbReference>
<evidence type="ECO:0000313" key="11">
    <source>
        <dbReference type="Proteomes" id="UP001597229"/>
    </source>
</evidence>